<feature type="transmembrane region" description="Helical" evidence="8">
    <location>
        <begin position="16"/>
        <end position="36"/>
    </location>
</feature>
<evidence type="ECO:0000256" key="3">
    <source>
        <dbReference type="ARBA" id="ARBA00022475"/>
    </source>
</evidence>
<dbReference type="NCBIfam" id="NF045973">
    <property type="entry name" value="conju_CD1115"/>
    <property type="match status" value="1"/>
</dbReference>
<dbReference type="Gene3D" id="3.40.50.300">
    <property type="entry name" value="P-loop containing nucleotide triphosphate hydrolases"/>
    <property type="match status" value="1"/>
</dbReference>
<dbReference type="RefSeq" id="WP_171779223.1">
    <property type="nucleotide sequence ID" value="NZ_CP045275.1"/>
</dbReference>
<evidence type="ECO:0000256" key="6">
    <source>
        <dbReference type="ARBA" id="ARBA00023136"/>
    </source>
</evidence>
<evidence type="ECO:0000256" key="2">
    <source>
        <dbReference type="ARBA" id="ARBA00008806"/>
    </source>
</evidence>
<evidence type="ECO:0000256" key="1">
    <source>
        <dbReference type="ARBA" id="ARBA00004651"/>
    </source>
</evidence>
<comment type="similarity">
    <text evidence="2">Belongs to the VirD4/TraG family.</text>
</comment>
<dbReference type="Pfam" id="PF12696">
    <property type="entry name" value="TraG-D_C"/>
    <property type="match status" value="1"/>
</dbReference>
<keyword evidence="10" id="KW-0614">Plasmid</keyword>
<dbReference type="PANTHER" id="PTHR37937">
    <property type="entry name" value="CONJUGATIVE TRANSFER: DNA TRANSPORT"/>
    <property type="match status" value="1"/>
</dbReference>
<evidence type="ECO:0000313" key="10">
    <source>
        <dbReference type="EMBL" id="QJX81246.1"/>
    </source>
</evidence>
<feature type="compositionally biased region" description="Polar residues" evidence="7">
    <location>
        <begin position="637"/>
        <end position="647"/>
    </location>
</feature>
<protein>
    <submittedName>
        <fullName evidence="10">TraM recognition domain-containing protein</fullName>
    </submittedName>
</protein>
<organism evidence="10 11">
    <name type="scientific">Priestia megaterium</name>
    <name type="common">Bacillus megaterium</name>
    <dbReference type="NCBI Taxonomy" id="1404"/>
    <lineage>
        <taxon>Bacteria</taxon>
        <taxon>Bacillati</taxon>
        <taxon>Bacillota</taxon>
        <taxon>Bacilli</taxon>
        <taxon>Bacillales</taxon>
        <taxon>Bacillaceae</taxon>
        <taxon>Priestia</taxon>
    </lineage>
</organism>
<keyword evidence="4 8" id="KW-0812">Transmembrane</keyword>
<dbReference type="InterPro" id="IPR032689">
    <property type="entry name" value="TraG-D_C"/>
</dbReference>
<keyword evidence="3" id="KW-1003">Cell membrane</keyword>
<evidence type="ECO:0000256" key="8">
    <source>
        <dbReference type="SAM" id="Phobius"/>
    </source>
</evidence>
<feature type="region of interest" description="Disordered" evidence="7">
    <location>
        <begin position="637"/>
        <end position="666"/>
    </location>
</feature>
<gene>
    <name evidence="10" type="ORF">FDZ14_34645</name>
</gene>
<sequence>MQPNKSIKYVVAEKQVLIPLSACFFVSILLILNFLFNMMRNLVQTTFSDVFEPQPFHLDTSFLTEIHLQQYAPLYGAMCLVAALLTAKFAYNIRSNFKDLNHNQKGSGRFTTRRELKKQYRKVPEKTTTYQGGGGVPVSRIQTYDLIQTWKEYKALKGIQKLLHTHRFFTKKSYMLIDDTPVNNLIIGITRSGKGETFVFPTIDIYSRAEKQPSLVCNDPKGELLAASKNTLEERGYHVEVLNLLNPLESMSYNLLEMIKETYKDGDYSTAQALCNTLSYTLYYNPNAKDPFWQQCAMSLCNAMILAVTDKCIKEEEENKITMYTVANMLSELGSKEVVINKKGDTQNALDLYFDGLPTESVAKMQYATSNFSKGTTRGGIFTQTMNGLSIFTFDEIAKMTSKNSVDLKRVGFGKTIKGKAAPLTRLEMTFPDGQKETIKTDAKGLFEVNFTSEVKQNDEIILTEKFSDKIVTSSRLQTVISINRITKETGATTFTVEKQHPTIYVKEVTYFTKPIAIFMVTPDYDSSNHVIASIFVRQLYYVLSKNASLARGNKCHREVVVLLDEFGNMPAIEGMSNIITVCLGRNIRFNLVIQAYAQLKNKYGDDAEIIEGNCGNTIYILTNNYETAKTISQKLGDGTINSTSRSGKGLSTDKSKTEGVDGKPLLTPNELMELKEGESVVVRVVKRQDKSRRRIKAHPIYNTEKTALKYRWEYLGDDFNTDRSILDIDIESLHKEVDPRKLIIDNFFTFQQKQQKEESVEKEQESLDTPFSPMTYENWGTKSVEEFFSEDPSVFEILKTELPGVMNKTIEEIQQQAMNDFVDEFKILSQNDQLDSNVYQLVETKIETTLAKLQGEVEKQEA</sequence>
<comment type="subcellular location">
    <subcellularLocation>
        <location evidence="1">Cell membrane</location>
        <topology evidence="1">Multi-pass membrane protein</topology>
    </subcellularLocation>
</comment>
<proteinExistence type="inferred from homology"/>
<dbReference type="Proteomes" id="UP000501076">
    <property type="component" value="Plasmid pFDU301C"/>
</dbReference>
<feature type="compositionally biased region" description="Basic and acidic residues" evidence="7">
    <location>
        <begin position="652"/>
        <end position="662"/>
    </location>
</feature>
<feature type="transmembrane region" description="Helical" evidence="8">
    <location>
        <begin position="72"/>
        <end position="91"/>
    </location>
</feature>
<evidence type="ECO:0000256" key="5">
    <source>
        <dbReference type="ARBA" id="ARBA00022989"/>
    </source>
</evidence>
<dbReference type="AlphaFoldDB" id="A0A6M6E6X7"/>
<keyword evidence="5 8" id="KW-1133">Transmembrane helix</keyword>
<evidence type="ECO:0000256" key="7">
    <source>
        <dbReference type="SAM" id="MobiDB-lite"/>
    </source>
</evidence>
<evidence type="ECO:0000259" key="9">
    <source>
        <dbReference type="Pfam" id="PF12696"/>
    </source>
</evidence>
<feature type="domain" description="TraD/TraG TraM recognition site" evidence="9">
    <location>
        <begin position="560"/>
        <end position="676"/>
    </location>
</feature>
<dbReference type="PANTHER" id="PTHR37937:SF1">
    <property type="entry name" value="CONJUGATIVE TRANSFER: DNA TRANSPORT"/>
    <property type="match status" value="1"/>
</dbReference>
<dbReference type="SUPFAM" id="SSF52540">
    <property type="entry name" value="P-loop containing nucleoside triphosphate hydrolases"/>
    <property type="match status" value="1"/>
</dbReference>
<geneLocation type="plasmid" evidence="11">
    <name>pfdu301c</name>
</geneLocation>
<dbReference type="GO" id="GO:0005886">
    <property type="term" value="C:plasma membrane"/>
    <property type="evidence" value="ECO:0007669"/>
    <property type="project" value="UniProtKB-SubCell"/>
</dbReference>
<evidence type="ECO:0000313" key="11">
    <source>
        <dbReference type="Proteomes" id="UP000501076"/>
    </source>
</evidence>
<feature type="compositionally biased region" description="Basic and acidic residues" evidence="7">
    <location>
        <begin position="756"/>
        <end position="766"/>
    </location>
</feature>
<evidence type="ECO:0000256" key="4">
    <source>
        <dbReference type="ARBA" id="ARBA00022692"/>
    </source>
</evidence>
<name>A0A6M6E6X7_PRIMG</name>
<dbReference type="InterPro" id="IPR027417">
    <property type="entry name" value="P-loop_NTPase"/>
</dbReference>
<dbReference type="CDD" id="cd01127">
    <property type="entry name" value="TrwB_TraG_TraD_VirD4"/>
    <property type="match status" value="2"/>
</dbReference>
<feature type="region of interest" description="Disordered" evidence="7">
    <location>
        <begin position="756"/>
        <end position="775"/>
    </location>
</feature>
<dbReference type="InterPro" id="IPR051539">
    <property type="entry name" value="T4SS-coupling_protein"/>
</dbReference>
<dbReference type="InterPro" id="IPR003688">
    <property type="entry name" value="TraG/VirD4"/>
</dbReference>
<dbReference type="EMBL" id="CP045275">
    <property type="protein sequence ID" value="QJX81246.1"/>
    <property type="molecule type" value="Genomic_DNA"/>
</dbReference>
<keyword evidence="6 8" id="KW-0472">Membrane</keyword>
<reference evidence="10 11" key="1">
    <citation type="submission" date="2019-10" db="EMBL/GenBank/DDBJ databases">
        <title>Complete genome sequences for adaption low water activity.</title>
        <authorList>
            <person name="Zhao L."/>
            <person name="Zhong J."/>
        </authorList>
    </citation>
    <scope>NUCLEOTIDE SEQUENCE [LARGE SCALE GENOMIC DNA]</scope>
    <source>
        <strain evidence="10 11">FDU301</strain>
        <plasmid evidence="11">pfdu301c</plasmid>
    </source>
</reference>
<dbReference type="Pfam" id="PF02534">
    <property type="entry name" value="T4SS-DNA_transf"/>
    <property type="match status" value="1"/>
</dbReference>
<accession>A0A6M6E6X7</accession>